<dbReference type="OrthoDB" id="9786056at2"/>
<keyword evidence="2" id="KW-0560">Oxidoreductase</keyword>
<dbReference type="GO" id="GO:0016491">
    <property type="term" value="F:oxidoreductase activity"/>
    <property type="evidence" value="ECO:0007669"/>
    <property type="project" value="UniProtKB-KW"/>
</dbReference>
<dbReference type="SUPFAM" id="SSF51735">
    <property type="entry name" value="NAD(P)-binding Rossmann-fold domains"/>
    <property type="match status" value="1"/>
</dbReference>
<sequence length="271" mass="29969">MKKVILITGASSGMGKETAKKLIQKGHTVYTAARRIEQMQDIKAMGGHPIQMDVTNQADIQQVIDTIINHEGKIDVLWNNAGYGLYGSVEDIPLEQARRQFEVNLFGLASMTQKVVPYMRKAKAGTIINTSSMGGKIYTPMGAWYHASKHAIEGFSDSLRLELAPFNINVVVLEPGIILTEFSEEVLKSLGQFSAAGAYAELTRKLVASTKKTYERGSGSKAVVIADTVSKIVTDNKPKTRYRVGRWAKPLVWLRTYLGDRAFDKIIMSQV</sequence>
<reference evidence="4 5" key="1">
    <citation type="submission" date="2018-11" db="EMBL/GenBank/DDBJ databases">
        <authorList>
            <person name="Zhou Z."/>
            <person name="Wang G."/>
        </authorList>
    </citation>
    <scope>NUCLEOTIDE SEQUENCE [LARGE SCALE GENOMIC DNA]</scope>
    <source>
        <strain evidence="4 5">KCTC42998</strain>
    </source>
</reference>
<accession>A0A3P1CAZ0</accession>
<dbReference type="AlphaFoldDB" id="A0A3P1CAZ0"/>
<organism evidence="4 5">
    <name type="scientific">Larkinella knui</name>
    <dbReference type="NCBI Taxonomy" id="2025310"/>
    <lineage>
        <taxon>Bacteria</taxon>
        <taxon>Pseudomonadati</taxon>
        <taxon>Bacteroidota</taxon>
        <taxon>Cytophagia</taxon>
        <taxon>Cytophagales</taxon>
        <taxon>Spirosomataceae</taxon>
        <taxon>Larkinella</taxon>
    </lineage>
</organism>
<dbReference type="CDD" id="cd05374">
    <property type="entry name" value="17beta-HSD-like_SDR_c"/>
    <property type="match status" value="1"/>
</dbReference>
<dbReference type="Gene3D" id="3.40.50.720">
    <property type="entry name" value="NAD(P)-binding Rossmann-like Domain"/>
    <property type="match status" value="1"/>
</dbReference>
<evidence type="ECO:0000256" key="3">
    <source>
        <dbReference type="RuleBase" id="RU000363"/>
    </source>
</evidence>
<dbReference type="Pfam" id="PF00106">
    <property type="entry name" value="adh_short"/>
    <property type="match status" value="1"/>
</dbReference>
<evidence type="ECO:0000313" key="5">
    <source>
        <dbReference type="Proteomes" id="UP000274271"/>
    </source>
</evidence>
<gene>
    <name evidence="4" type="ORF">EHT87_30175</name>
</gene>
<dbReference type="Proteomes" id="UP000274271">
    <property type="component" value="Unassembled WGS sequence"/>
</dbReference>
<dbReference type="PANTHER" id="PTHR44169">
    <property type="entry name" value="NADPH-DEPENDENT 1-ACYLDIHYDROXYACETONE PHOSPHATE REDUCTASE"/>
    <property type="match status" value="1"/>
</dbReference>
<proteinExistence type="inferred from homology"/>
<evidence type="ECO:0000313" key="4">
    <source>
        <dbReference type="EMBL" id="RRB10487.1"/>
    </source>
</evidence>
<dbReference type="RefSeq" id="WP_124910497.1">
    <property type="nucleotide sequence ID" value="NZ_RQJP01000007.1"/>
</dbReference>
<protein>
    <submittedName>
        <fullName evidence="4">SDR family NAD(P)-dependent oxidoreductase</fullName>
    </submittedName>
</protein>
<dbReference type="NCBIfam" id="NF004826">
    <property type="entry name" value="PRK06182.1"/>
    <property type="match status" value="1"/>
</dbReference>
<comment type="caution">
    <text evidence="4">The sequence shown here is derived from an EMBL/GenBank/DDBJ whole genome shotgun (WGS) entry which is preliminary data.</text>
</comment>
<evidence type="ECO:0000256" key="1">
    <source>
        <dbReference type="ARBA" id="ARBA00006484"/>
    </source>
</evidence>
<name>A0A3P1CAZ0_9BACT</name>
<dbReference type="InterPro" id="IPR036291">
    <property type="entry name" value="NAD(P)-bd_dom_sf"/>
</dbReference>
<keyword evidence="5" id="KW-1185">Reference proteome</keyword>
<evidence type="ECO:0000256" key="2">
    <source>
        <dbReference type="ARBA" id="ARBA00023002"/>
    </source>
</evidence>
<comment type="similarity">
    <text evidence="1 3">Belongs to the short-chain dehydrogenases/reductases (SDR) family.</text>
</comment>
<dbReference type="InterPro" id="IPR002347">
    <property type="entry name" value="SDR_fam"/>
</dbReference>
<dbReference type="PANTHER" id="PTHR44169:SF6">
    <property type="entry name" value="NADPH-DEPENDENT 1-ACYLDIHYDROXYACETONE PHOSPHATE REDUCTASE"/>
    <property type="match status" value="1"/>
</dbReference>
<dbReference type="EMBL" id="RQJP01000007">
    <property type="protein sequence ID" value="RRB10487.1"/>
    <property type="molecule type" value="Genomic_DNA"/>
</dbReference>
<dbReference type="PRINTS" id="PR00081">
    <property type="entry name" value="GDHRDH"/>
</dbReference>
<dbReference type="PRINTS" id="PR00080">
    <property type="entry name" value="SDRFAMILY"/>
</dbReference>